<dbReference type="PANTHER" id="PTHR43581">
    <property type="entry name" value="ATP/GTP PHOSPHATASE"/>
    <property type="match status" value="1"/>
</dbReference>
<dbReference type="SUPFAM" id="SSF52540">
    <property type="entry name" value="P-loop containing nucleoside triphosphate hydrolases"/>
    <property type="match status" value="1"/>
</dbReference>
<protein>
    <recommendedName>
        <fullName evidence="3">ATP-binding protein</fullName>
    </recommendedName>
</protein>
<dbReference type="InterPro" id="IPR051396">
    <property type="entry name" value="Bact_Antivir_Def_Nuclease"/>
</dbReference>
<proteinExistence type="predicted"/>
<dbReference type="Proteomes" id="UP001501588">
    <property type="component" value="Unassembled WGS sequence"/>
</dbReference>
<dbReference type="InterPro" id="IPR027417">
    <property type="entry name" value="P-loop_NTPase"/>
</dbReference>
<evidence type="ECO:0000313" key="1">
    <source>
        <dbReference type="EMBL" id="GAA0569174.1"/>
    </source>
</evidence>
<evidence type="ECO:0000313" key="2">
    <source>
        <dbReference type="Proteomes" id="UP001501588"/>
    </source>
</evidence>
<organism evidence="1 2">
    <name type="scientific">Craurococcus roseus</name>
    <dbReference type="NCBI Taxonomy" id="77585"/>
    <lineage>
        <taxon>Bacteria</taxon>
        <taxon>Pseudomonadati</taxon>
        <taxon>Pseudomonadota</taxon>
        <taxon>Alphaproteobacteria</taxon>
        <taxon>Acetobacterales</taxon>
        <taxon>Acetobacteraceae</taxon>
        <taxon>Craurococcus</taxon>
    </lineage>
</organism>
<reference evidence="2" key="1">
    <citation type="journal article" date="2019" name="Int. J. Syst. Evol. Microbiol.">
        <title>The Global Catalogue of Microorganisms (GCM) 10K type strain sequencing project: providing services to taxonomists for standard genome sequencing and annotation.</title>
        <authorList>
            <consortium name="The Broad Institute Genomics Platform"/>
            <consortium name="The Broad Institute Genome Sequencing Center for Infectious Disease"/>
            <person name="Wu L."/>
            <person name="Ma J."/>
        </authorList>
    </citation>
    <scope>NUCLEOTIDE SEQUENCE [LARGE SCALE GENOMIC DNA]</scope>
    <source>
        <strain evidence="2">JCM 9933</strain>
    </source>
</reference>
<dbReference type="EMBL" id="BAAAFZ010000007">
    <property type="protein sequence ID" value="GAA0569174.1"/>
    <property type="molecule type" value="Genomic_DNA"/>
</dbReference>
<dbReference type="Gene3D" id="3.40.50.300">
    <property type="entry name" value="P-loop containing nucleotide triphosphate hydrolases"/>
    <property type="match status" value="1"/>
</dbReference>
<keyword evidence="2" id="KW-1185">Reference proteome</keyword>
<comment type="caution">
    <text evidence="1">The sequence shown here is derived from an EMBL/GenBank/DDBJ whole genome shotgun (WGS) entry which is preliminary data.</text>
</comment>
<dbReference type="PANTHER" id="PTHR43581:SF4">
    <property type="entry name" value="ATP_GTP PHOSPHATASE"/>
    <property type="match status" value="1"/>
</dbReference>
<dbReference type="RefSeq" id="WP_343893496.1">
    <property type="nucleotide sequence ID" value="NZ_BAAAFZ010000007.1"/>
</dbReference>
<evidence type="ECO:0008006" key="3">
    <source>
        <dbReference type="Google" id="ProtNLM"/>
    </source>
</evidence>
<accession>A0ABP3PRS7</accession>
<sequence length="437" mass="48987">MAPVTPKTTFDPDFPSIVGQISGKSYVAVCGSNNSGKSYLLKLLKQHIGKAAYFVGPARFYHVNQLASTMRNDQEYNSYEHNFNANANNPDYNIDQNTIGLDRIVANLSDTRRDKLFEICGMLLGNKFTMKHFEDDNRLSPFYIDMDGQNISVGSSGTRLLMTLIGLCMDQNFNSLLIDEPELGLGPKVQLSVSKFLSDRDERKKYFPHLSAIVVSTHSQLFLDTRSINNNFSVLKDGNVVKVKQIQDFSELHNLQFNLLGNSLEALFLPSAFVFVEGKTDLPFIDSIVKAKFKNKNVVVLQCNGNVKGRVNALKESLHDIQKSPFRSRIFVIIDAVVPNPTLKQELVAMGLMEGNIIQWSRNGIEYFYPASLLAKMFGCDEDKVRELSITGDNISLNGIQKKKVDLSSEICRELNNDTPLNDEITTKFISKLSSIV</sequence>
<gene>
    <name evidence="1" type="ORF">GCM10009416_04330</name>
</gene>
<name>A0ABP3PRS7_9PROT</name>